<dbReference type="EMBL" id="BHZD01000001">
    <property type="protein sequence ID" value="GCD46393.1"/>
    <property type="molecule type" value="Genomic_DNA"/>
</dbReference>
<organism evidence="2 3">
    <name type="scientific">Streptomyces paromomycinus</name>
    <name type="common">Streptomyces rimosus subsp. paromomycinus</name>
    <dbReference type="NCBI Taxonomy" id="92743"/>
    <lineage>
        <taxon>Bacteria</taxon>
        <taxon>Bacillati</taxon>
        <taxon>Actinomycetota</taxon>
        <taxon>Actinomycetes</taxon>
        <taxon>Kitasatosporales</taxon>
        <taxon>Streptomycetaceae</taxon>
        <taxon>Streptomyces</taxon>
    </lineage>
</organism>
<feature type="compositionally biased region" description="Basic and acidic residues" evidence="1">
    <location>
        <begin position="11"/>
        <end position="25"/>
    </location>
</feature>
<proteinExistence type="predicted"/>
<reference evidence="2 3" key="1">
    <citation type="submission" date="2018-11" db="EMBL/GenBank/DDBJ databases">
        <title>Whole genome sequence of Streptomyces paromomycinus NBRC 15454(T).</title>
        <authorList>
            <person name="Komaki H."/>
            <person name="Tamura T."/>
        </authorList>
    </citation>
    <scope>NUCLEOTIDE SEQUENCE [LARGE SCALE GENOMIC DNA]</scope>
    <source>
        <strain evidence="2 3">NBRC 15454</strain>
    </source>
</reference>
<feature type="region of interest" description="Disordered" evidence="1">
    <location>
        <begin position="1"/>
        <end position="54"/>
    </location>
</feature>
<sequence length="54" mass="5659">MALHARLPPVVDKEAEDNGVRRPLDPDGVDVCTQSESESESGTGAVPPVGPYGR</sequence>
<dbReference type="AlphaFoldDB" id="A0A401WAQ9"/>
<keyword evidence="3" id="KW-1185">Reference proteome</keyword>
<accession>A0A401WAQ9</accession>
<protein>
    <submittedName>
        <fullName evidence="2">Uncharacterized protein</fullName>
    </submittedName>
</protein>
<dbReference type="Proteomes" id="UP000286746">
    <property type="component" value="Unassembled WGS sequence"/>
</dbReference>
<gene>
    <name evidence="2" type="ORF">GKJPGBOP_06142</name>
</gene>
<evidence type="ECO:0000256" key="1">
    <source>
        <dbReference type="SAM" id="MobiDB-lite"/>
    </source>
</evidence>
<evidence type="ECO:0000313" key="3">
    <source>
        <dbReference type="Proteomes" id="UP000286746"/>
    </source>
</evidence>
<name>A0A401WAQ9_STREY</name>
<evidence type="ECO:0000313" key="2">
    <source>
        <dbReference type="EMBL" id="GCD46393.1"/>
    </source>
</evidence>
<comment type="caution">
    <text evidence="2">The sequence shown here is derived from an EMBL/GenBank/DDBJ whole genome shotgun (WGS) entry which is preliminary data.</text>
</comment>